<dbReference type="EMBL" id="JAHLQT010008345">
    <property type="protein sequence ID" value="KAG7173972.1"/>
    <property type="molecule type" value="Genomic_DNA"/>
</dbReference>
<evidence type="ECO:0000313" key="2">
    <source>
        <dbReference type="Proteomes" id="UP000747542"/>
    </source>
</evidence>
<protein>
    <submittedName>
        <fullName evidence="1">Uncharacterized protein</fullName>
    </submittedName>
</protein>
<feature type="non-terminal residue" evidence="1">
    <location>
        <position position="1"/>
    </location>
</feature>
<reference evidence="1" key="1">
    <citation type="journal article" date="2021" name="Sci. Adv.">
        <title>The American lobster genome reveals insights on longevity, neural, and immune adaptations.</title>
        <authorList>
            <person name="Polinski J.M."/>
            <person name="Zimin A.V."/>
            <person name="Clark K.F."/>
            <person name="Kohn A.B."/>
            <person name="Sadowski N."/>
            <person name="Timp W."/>
            <person name="Ptitsyn A."/>
            <person name="Khanna P."/>
            <person name="Romanova D.Y."/>
            <person name="Williams P."/>
            <person name="Greenwood S.J."/>
            <person name="Moroz L.L."/>
            <person name="Walt D.R."/>
            <person name="Bodnar A.G."/>
        </authorList>
    </citation>
    <scope>NUCLEOTIDE SEQUENCE</scope>
    <source>
        <strain evidence="1">GMGI-L3</strain>
    </source>
</reference>
<proteinExistence type="predicted"/>
<name>A0A8J5TKJ1_HOMAM</name>
<keyword evidence="2" id="KW-1185">Reference proteome</keyword>
<evidence type="ECO:0000313" key="1">
    <source>
        <dbReference type="EMBL" id="KAG7173972.1"/>
    </source>
</evidence>
<organism evidence="1 2">
    <name type="scientific">Homarus americanus</name>
    <name type="common">American lobster</name>
    <dbReference type="NCBI Taxonomy" id="6706"/>
    <lineage>
        <taxon>Eukaryota</taxon>
        <taxon>Metazoa</taxon>
        <taxon>Ecdysozoa</taxon>
        <taxon>Arthropoda</taxon>
        <taxon>Crustacea</taxon>
        <taxon>Multicrustacea</taxon>
        <taxon>Malacostraca</taxon>
        <taxon>Eumalacostraca</taxon>
        <taxon>Eucarida</taxon>
        <taxon>Decapoda</taxon>
        <taxon>Pleocyemata</taxon>
        <taxon>Astacidea</taxon>
        <taxon>Nephropoidea</taxon>
        <taxon>Nephropidae</taxon>
        <taxon>Homarus</taxon>
    </lineage>
</organism>
<feature type="non-terminal residue" evidence="1">
    <location>
        <position position="118"/>
    </location>
</feature>
<gene>
    <name evidence="1" type="ORF">Hamer_G029933</name>
</gene>
<dbReference type="Proteomes" id="UP000747542">
    <property type="component" value="Unassembled WGS sequence"/>
</dbReference>
<accession>A0A8J5TKJ1</accession>
<sequence>NEYSQYVTERSSRLLEVVEDARRKEAEQADIRRALVNQLHNAKEIYVTKLTQMQQLLGEFEGSETLDSQTETMLNHTVTHVEDVLHSAIQNVATQTQLNEAQNSLQQKLRYVDTITQT</sequence>
<comment type="caution">
    <text evidence="1">The sequence shown here is derived from an EMBL/GenBank/DDBJ whole genome shotgun (WGS) entry which is preliminary data.</text>
</comment>
<dbReference type="AlphaFoldDB" id="A0A8J5TKJ1"/>